<evidence type="ECO:0000313" key="7">
    <source>
        <dbReference type="EMBL" id="NKX92660.1"/>
    </source>
</evidence>
<feature type="domain" description="ABC transporter" evidence="6">
    <location>
        <begin position="267"/>
        <end position="513"/>
    </location>
</feature>
<proteinExistence type="inferred from homology"/>
<dbReference type="GO" id="GO:0016887">
    <property type="term" value="F:ATP hydrolysis activity"/>
    <property type="evidence" value="ECO:0007669"/>
    <property type="project" value="InterPro"/>
</dbReference>
<dbReference type="PROSITE" id="PS00211">
    <property type="entry name" value="ABC_TRANSPORTER_1"/>
    <property type="match status" value="2"/>
</dbReference>
<dbReference type="GO" id="GO:0005524">
    <property type="term" value="F:ATP binding"/>
    <property type="evidence" value="ECO:0007669"/>
    <property type="project" value="UniProtKB-KW"/>
</dbReference>
<dbReference type="Pfam" id="PF08352">
    <property type="entry name" value="oligo_HPY"/>
    <property type="match status" value="2"/>
</dbReference>
<dbReference type="Proteomes" id="UP000774283">
    <property type="component" value="Unassembled WGS sequence"/>
</dbReference>
<evidence type="ECO:0000256" key="3">
    <source>
        <dbReference type="ARBA" id="ARBA00022741"/>
    </source>
</evidence>
<feature type="region of interest" description="Disordered" evidence="5">
    <location>
        <begin position="519"/>
        <end position="538"/>
    </location>
</feature>
<dbReference type="PANTHER" id="PTHR43776:SF7">
    <property type="entry name" value="D,D-DIPEPTIDE TRANSPORT ATP-BINDING PROTEIN DDPF-RELATED"/>
    <property type="match status" value="1"/>
</dbReference>
<evidence type="ECO:0000256" key="1">
    <source>
        <dbReference type="ARBA" id="ARBA00005417"/>
    </source>
</evidence>
<evidence type="ECO:0000256" key="5">
    <source>
        <dbReference type="SAM" id="MobiDB-lite"/>
    </source>
</evidence>
<dbReference type="SMART" id="SM00382">
    <property type="entry name" value="AAA"/>
    <property type="match status" value="2"/>
</dbReference>
<dbReference type="GO" id="GO:0015833">
    <property type="term" value="P:peptide transport"/>
    <property type="evidence" value="ECO:0007669"/>
    <property type="project" value="InterPro"/>
</dbReference>
<keyword evidence="8" id="KW-1185">Reference proteome</keyword>
<dbReference type="InterPro" id="IPR003439">
    <property type="entry name" value="ABC_transporter-like_ATP-bd"/>
</dbReference>
<evidence type="ECO:0000259" key="6">
    <source>
        <dbReference type="PROSITE" id="PS50893"/>
    </source>
</evidence>
<sequence>MSGTFLEVRGLTVRAGERVIVDAVDVVAGRGRTLGVVGESGSGKSMLVKALTGLLPTGVTATGDVLLDGAPVDLGASERAWGRVRGRHVVLVLQDPFTSLDPLRRCGRQVMDSSPTRGRAARRAEVVRRLAEVGLPARVAQQYPHELSGGMRQRVAIAAALASDPQLLVADEPTTALDVTTQREILDLLASLQQARGMTLVLITHDLGLAEERCDDLVVMRGGSIVERGRATDVLAAPQHPYTQALAEAARGRLRTSGEVAETQLALRVSGLVKQFRGAQERAVDGVTIEVRDGECVGVVGESGSGKTTVARCVVGLETPDAGTIEVRAPGTAAAADGLVATTALTPAQRARTVQIVFQDPYSALNPALTIGAMLREALDVAAAGDAERRTVKNLLTMVGLPASYARRRPARLSGGERQRVAIARALAPAPRVLVCDESVSALDVSVQAQVLDLLARLRADLGLTILFISHDLGVMQQVTDRVYVMRGGRVVEAGPTSRVLREPEHPYTRALLDAVPGAPGAATSATAAPTAAEVPGD</sequence>
<keyword evidence="4 7" id="KW-0067">ATP-binding</keyword>
<comment type="similarity">
    <text evidence="1">Belongs to the ABC transporter superfamily.</text>
</comment>
<dbReference type="AlphaFoldDB" id="A0A9X5IQG1"/>
<dbReference type="RefSeq" id="WP_168446671.1">
    <property type="nucleotide sequence ID" value="NZ_JAAXOW010000001.1"/>
</dbReference>
<keyword evidence="3" id="KW-0547">Nucleotide-binding</keyword>
<dbReference type="CDD" id="cd03257">
    <property type="entry name" value="ABC_NikE_OppD_transporters"/>
    <property type="match status" value="2"/>
</dbReference>
<dbReference type="InterPro" id="IPR003593">
    <property type="entry name" value="AAA+_ATPase"/>
</dbReference>
<dbReference type="NCBIfam" id="NF008453">
    <property type="entry name" value="PRK11308.1"/>
    <property type="match status" value="2"/>
</dbReference>
<dbReference type="InterPro" id="IPR013563">
    <property type="entry name" value="Oligopep_ABC_C"/>
</dbReference>
<reference evidence="7 8" key="1">
    <citation type="submission" date="2020-04" db="EMBL/GenBank/DDBJ databases">
        <title>MicrobeNet Type strains.</title>
        <authorList>
            <person name="Nicholson A.C."/>
        </authorList>
    </citation>
    <scope>NUCLEOTIDE SEQUENCE [LARGE SCALE GENOMIC DNA]</scope>
    <source>
        <strain evidence="7 8">ATCC BAA-789</strain>
    </source>
</reference>
<organism evidence="7 8">
    <name type="scientific">Sanguibacter hominis ATCC BAA-789</name>
    <dbReference type="NCBI Taxonomy" id="1312740"/>
    <lineage>
        <taxon>Bacteria</taxon>
        <taxon>Bacillati</taxon>
        <taxon>Actinomycetota</taxon>
        <taxon>Actinomycetes</taxon>
        <taxon>Micrococcales</taxon>
        <taxon>Sanguibacteraceae</taxon>
        <taxon>Sanguibacter</taxon>
    </lineage>
</organism>
<dbReference type="EMBL" id="JAAXOW010000001">
    <property type="protein sequence ID" value="NKX92660.1"/>
    <property type="molecule type" value="Genomic_DNA"/>
</dbReference>
<name>A0A9X5IQG1_9MICO</name>
<dbReference type="GO" id="GO:0055085">
    <property type="term" value="P:transmembrane transport"/>
    <property type="evidence" value="ECO:0007669"/>
    <property type="project" value="UniProtKB-ARBA"/>
</dbReference>
<evidence type="ECO:0000256" key="2">
    <source>
        <dbReference type="ARBA" id="ARBA00022448"/>
    </source>
</evidence>
<gene>
    <name evidence="7" type="ORF">HF995_05125</name>
</gene>
<accession>A0A9X5IQG1</accession>
<dbReference type="InterPro" id="IPR050319">
    <property type="entry name" value="ABC_transp_ATP-bind"/>
</dbReference>
<dbReference type="PANTHER" id="PTHR43776">
    <property type="entry name" value="TRANSPORT ATP-BINDING PROTEIN"/>
    <property type="match status" value="1"/>
</dbReference>
<evidence type="ECO:0000313" key="8">
    <source>
        <dbReference type="Proteomes" id="UP000774283"/>
    </source>
</evidence>
<feature type="domain" description="ABC transporter" evidence="6">
    <location>
        <begin position="6"/>
        <end position="247"/>
    </location>
</feature>
<dbReference type="Gene3D" id="3.40.50.300">
    <property type="entry name" value="P-loop containing nucleotide triphosphate hydrolases"/>
    <property type="match status" value="2"/>
</dbReference>
<dbReference type="SUPFAM" id="SSF52540">
    <property type="entry name" value="P-loop containing nucleoside triphosphate hydrolases"/>
    <property type="match status" value="2"/>
</dbReference>
<dbReference type="PROSITE" id="PS50893">
    <property type="entry name" value="ABC_TRANSPORTER_2"/>
    <property type="match status" value="2"/>
</dbReference>
<dbReference type="Pfam" id="PF00005">
    <property type="entry name" value="ABC_tran"/>
    <property type="match status" value="2"/>
</dbReference>
<evidence type="ECO:0000256" key="4">
    <source>
        <dbReference type="ARBA" id="ARBA00022840"/>
    </source>
</evidence>
<keyword evidence="2" id="KW-0813">Transport</keyword>
<dbReference type="InterPro" id="IPR027417">
    <property type="entry name" value="P-loop_NTPase"/>
</dbReference>
<comment type="caution">
    <text evidence="7">The sequence shown here is derived from an EMBL/GenBank/DDBJ whole genome shotgun (WGS) entry which is preliminary data.</text>
</comment>
<dbReference type="InterPro" id="IPR017871">
    <property type="entry name" value="ABC_transporter-like_CS"/>
</dbReference>
<protein>
    <submittedName>
        <fullName evidence="7">ABC transporter ATP-binding protein</fullName>
    </submittedName>
</protein>